<dbReference type="GO" id="GO:0061343">
    <property type="term" value="P:cell adhesion involved in heart morphogenesis"/>
    <property type="evidence" value="ECO:0007669"/>
    <property type="project" value="TreeGrafter"/>
</dbReference>
<dbReference type="PANTHER" id="PTHR33395:SF22">
    <property type="entry name" value="REVERSE TRANSCRIPTASE DOMAIN-CONTAINING PROTEIN"/>
    <property type="match status" value="1"/>
</dbReference>
<comment type="caution">
    <text evidence="1">The sequence shown here is derived from an EMBL/GenBank/DDBJ whole genome shotgun (WGS) entry which is preliminary data.</text>
</comment>
<protein>
    <recommendedName>
        <fullName evidence="3">Reverse transcriptase</fullName>
    </recommendedName>
</protein>
<name>A0AAE1PW86_9EUCA</name>
<dbReference type="Proteomes" id="UP001292094">
    <property type="component" value="Unassembled WGS sequence"/>
</dbReference>
<evidence type="ECO:0000313" key="2">
    <source>
        <dbReference type="Proteomes" id="UP001292094"/>
    </source>
</evidence>
<evidence type="ECO:0008006" key="3">
    <source>
        <dbReference type="Google" id="ProtNLM"/>
    </source>
</evidence>
<dbReference type="GO" id="GO:0031012">
    <property type="term" value="C:extracellular matrix"/>
    <property type="evidence" value="ECO:0007669"/>
    <property type="project" value="TreeGrafter"/>
</dbReference>
<organism evidence="1 2">
    <name type="scientific">Petrolisthes manimaculis</name>
    <dbReference type="NCBI Taxonomy" id="1843537"/>
    <lineage>
        <taxon>Eukaryota</taxon>
        <taxon>Metazoa</taxon>
        <taxon>Ecdysozoa</taxon>
        <taxon>Arthropoda</taxon>
        <taxon>Crustacea</taxon>
        <taxon>Multicrustacea</taxon>
        <taxon>Malacostraca</taxon>
        <taxon>Eumalacostraca</taxon>
        <taxon>Eucarida</taxon>
        <taxon>Decapoda</taxon>
        <taxon>Pleocyemata</taxon>
        <taxon>Anomura</taxon>
        <taxon>Galatheoidea</taxon>
        <taxon>Porcellanidae</taxon>
        <taxon>Petrolisthes</taxon>
    </lineage>
</organism>
<evidence type="ECO:0000313" key="1">
    <source>
        <dbReference type="EMBL" id="KAK4315458.1"/>
    </source>
</evidence>
<accession>A0AAE1PW86</accession>
<dbReference type="GO" id="GO:0007508">
    <property type="term" value="P:larval heart development"/>
    <property type="evidence" value="ECO:0007669"/>
    <property type="project" value="TreeGrafter"/>
</dbReference>
<gene>
    <name evidence="1" type="ORF">Pmani_013373</name>
</gene>
<dbReference type="EMBL" id="JAWZYT010001114">
    <property type="protein sequence ID" value="KAK4315458.1"/>
    <property type="molecule type" value="Genomic_DNA"/>
</dbReference>
<reference evidence="1" key="1">
    <citation type="submission" date="2023-11" db="EMBL/GenBank/DDBJ databases">
        <title>Genome assemblies of two species of porcelain crab, Petrolisthes cinctipes and Petrolisthes manimaculis (Anomura: Porcellanidae).</title>
        <authorList>
            <person name="Angst P."/>
        </authorList>
    </citation>
    <scope>NUCLEOTIDE SEQUENCE</scope>
    <source>
        <strain evidence="1">PB745_02</strain>
        <tissue evidence="1">Gill</tissue>
    </source>
</reference>
<dbReference type="PANTHER" id="PTHR33395">
    <property type="entry name" value="TRANSCRIPTASE, PUTATIVE-RELATED-RELATED"/>
    <property type="match status" value="1"/>
</dbReference>
<dbReference type="AlphaFoldDB" id="A0AAE1PW86"/>
<keyword evidence="2" id="KW-1185">Reference proteome</keyword>
<proteinExistence type="predicted"/>
<sequence>MDVDRNSIIKALRKLKRDKSPGPNGLHPRVIKEVAEELVEPLWMIFNRSLRDGQVPREWKIANITAIFKKGNRYDASSYRPVSLTSVMCKVME</sequence>